<dbReference type="OMA" id="EWAVVHG"/>
<dbReference type="OrthoDB" id="6334211at2759"/>
<dbReference type="CDD" id="cd00071">
    <property type="entry name" value="GMPK"/>
    <property type="match status" value="1"/>
</dbReference>
<dbReference type="Gene3D" id="3.40.50.300">
    <property type="entry name" value="P-loop containing nucleotide triphosphate hydrolases"/>
    <property type="match status" value="1"/>
</dbReference>
<dbReference type="AlphaFoldDB" id="A0A5J4YL07"/>
<organism evidence="8 9">
    <name type="scientific">Porphyridium purpureum</name>
    <name type="common">Red alga</name>
    <name type="synonym">Porphyridium cruentum</name>
    <dbReference type="NCBI Taxonomy" id="35688"/>
    <lineage>
        <taxon>Eukaryota</taxon>
        <taxon>Rhodophyta</taxon>
        <taxon>Bangiophyceae</taxon>
        <taxon>Porphyridiales</taxon>
        <taxon>Porphyridiaceae</taxon>
        <taxon>Porphyridium</taxon>
    </lineage>
</organism>
<dbReference type="GO" id="GO:0005524">
    <property type="term" value="F:ATP binding"/>
    <property type="evidence" value="ECO:0007669"/>
    <property type="project" value="UniProtKB-KW"/>
</dbReference>
<comment type="caution">
    <text evidence="8">The sequence shown here is derived from an EMBL/GenBank/DDBJ whole genome shotgun (WGS) entry which is preliminary data.</text>
</comment>
<protein>
    <recommendedName>
        <fullName evidence="2">guanylate kinase</fullName>
        <ecNumber evidence="2">2.7.4.8</ecNumber>
    </recommendedName>
</protein>
<sequence length="203" mass="22474">MGANAGALPRALVVAGPSGVGKGTLIARLKERHGAHMGFSVSHTTRAPRQGEKHGVHYNFATVDDMKAQIAQHHFIEWAEVHGRYYGTSVRAVESVREQNKLCILDIDVQGCRSVRRAQLPAVIVFVSPPSMEELERRLRSRGTESEEQMQTRLATAAAEMDARNEPGLFDIEIVNNDLDSAYLQLEEIFVNELKRAGIAEND</sequence>
<dbReference type="PROSITE" id="PS50052">
    <property type="entry name" value="GUANYLATE_KINASE_2"/>
    <property type="match status" value="1"/>
</dbReference>
<dbReference type="InterPro" id="IPR008145">
    <property type="entry name" value="GK/Ca_channel_bsu"/>
</dbReference>
<evidence type="ECO:0000313" key="9">
    <source>
        <dbReference type="Proteomes" id="UP000324585"/>
    </source>
</evidence>
<evidence type="ECO:0000256" key="4">
    <source>
        <dbReference type="ARBA" id="ARBA00022741"/>
    </source>
</evidence>
<dbReference type="FunFam" id="3.40.50.300:FF:000776">
    <property type="entry name" value="Guanylate kinase 2"/>
    <property type="match status" value="1"/>
</dbReference>
<dbReference type="Pfam" id="PF00625">
    <property type="entry name" value="Guanylate_kin"/>
    <property type="match status" value="1"/>
</dbReference>
<dbReference type="Proteomes" id="UP000324585">
    <property type="component" value="Unassembled WGS sequence"/>
</dbReference>
<comment type="similarity">
    <text evidence="1">Belongs to the guanylate kinase family.</text>
</comment>
<dbReference type="GO" id="GO:0005829">
    <property type="term" value="C:cytosol"/>
    <property type="evidence" value="ECO:0007669"/>
    <property type="project" value="TreeGrafter"/>
</dbReference>
<accession>A0A5J4YL07</accession>
<dbReference type="EMBL" id="VRMN01000014">
    <property type="protein sequence ID" value="KAA8491303.1"/>
    <property type="molecule type" value="Genomic_DNA"/>
</dbReference>
<evidence type="ECO:0000256" key="1">
    <source>
        <dbReference type="ARBA" id="ARBA00005790"/>
    </source>
</evidence>
<reference evidence="9" key="1">
    <citation type="journal article" date="2019" name="Nat. Commun.">
        <title>Expansion of phycobilisome linker gene families in mesophilic red algae.</title>
        <authorList>
            <person name="Lee J."/>
            <person name="Kim D."/>
            <person name="Bhattacharya D."/>
            <person name="Yoon H.S."/>
        </authorList>
    </citation>
    <scope>NUCLEOTIDE SEQUENCE [LARGE SCALE GENOMIC DNA]</scope>
    <source>
        <strain evidence="9">CCMP 1328</strain>
    </source>
</reference>
<dbReference type="PANTHER" id="PTHR23117">
    <property type="entry name" value="GUANYLATE KINASE-RELATED"/>
    <property type="match status" value="1"/>
</dbReference>
<name>A0A5J4YL07_PORPP</name>
<proteinExistence type="inferred from homology"/>
<feature type="domain" description="Guanylate kinase-like" evidence="7">
    <location>
        <begin position="9"/>
        <end position="191"/>
    </location>
</feature>
<dbReference type="InterPro" id="IPR008144">
    <property type="entry name" value="Guanylate_kin-like_dom"/>
</dbReference>
<dbReference type="SMART" id="SM00072">
    <property type="entry name" value="GuKc"/>
    <property type="match status" value="1"/>
</dbReference>
<dbReference type="HAMAP" id="MF_00328">
    <property type="entry name" value="Guanylate_kinase"/>
    <property type="match status" value="1"/>
</dbReference>
<dbReference type="GO" id="GO:0004385">
    <property type="term" value="F:GMP kinase activity"/>
    <property type="evidence" value="ECO:0007669"/>
    <property type="project" value="UniProtKB-EC"/>
</dbReference>
<dbReference type="SUPFAM" id="SSF52540">
    <property type="entry name" value="P-loop containing nucleoside triphosphate hydrolases"/>
    <property type="match status" value="1"/>
</dbReference>
<evidence type="ECO:0000256" key="2">
    <source>
        <dbReference type="ARBA" id="ARBA00012961"/>
    </source>
</evidence>
<dbReference type="InterPro" id="IPR027417">
    <property type="entry name" value="P-loop_NTPase"/>
</dbReference>
<evidence type="ECO:0000256" key="3">
    <source>
        <dbReference type="ARBA" id="ARBA00022679"/>
    </source>
</evidence>
<evidence type="ECO:0000313" key="8">
    <source>
        <dbReference type="EMBL" id="KAA8491303.1"/>
    </source>
</evidence>
<evidence type="ECO:0000256" key="5">
    <source>
        <dbReference type="ARBA" id="ARBA00022777"/>
    </source>
</evidence>
<dbReference type="EC" id="2.7.4.8" evidence="2"/>
<keyword evidence="4" id="KW-0547">Nucleotide-binding</keyword>
<evidence type="ECO:0000259" key="7">
    <source>
        <dbReference type="PROSITE" id="PS50052"/>
    </source>
</evidence>
<keyword evidence="5 8" id="KW-0418">Kinase</keyword>
<dbReference type="NCBIfam" id="TIGR03263">
    <property type="entry name" value="guanyl_kin"/>
    <property type="match status" value="1"/>
</dbReference>
<dbReference type="PANTHER" id="PTHR23117:SF13">
    <property type="entry name" value="GUANYLATE KINASE"/>
    <property type="match status" value="1"/>
</dbReference>
<dbReference type="InterPro" id="IPR017665">
    <property type="entry name" value="Guanylate_kinase"/>
</dbReference>
<keyword evidence="9" id="KW-1185">Reference proteome</keyword>
<keyword evidence="3" id="KW-0808">Transferase</keyword>
<keyword evidence="6" id="KW-0067">ATP-binding</keyword>
<gene>
    <name evidence="8" type="ORF">FVE85_7724</name>
</gene>
<evidence type="ECO:0000256" key="6">
    <source>
        <dbReference type="ARBA" id="ARBA00022840"/>
    </source>
</evidence>